<dbReference type="Gene3D" id="3.40.50.720">
    <property type="entry name" value="NAD(P)-binding Rossmann-like Domain"/>
    <property type="match status" value="1"/>
</dbReference>
<evidence type="ECO:0000313" key="9">
    <source>
        <dbReference type="Proteomes" id="UP000183413"/>
    </source>
</evidence>
<dbReference type="Gene3D" id="3.90.180.10">
    <property type="entry name" value="Medium-chain alcohol dehydrogenases, catalytic domain"/>
    <property type="match status" value="1"/>
</dbReference>
<accession>A0A1I5GSN7</accession>
<comment type="cofactor">
    <cofactor evidence="1 5">
        <name>Zn(2+)</name>
        <dbReference type="ChEBI" id="CHEBI:29105"/>
    </cofactor>
</comment>
<evidence type="ECO:0000256" key="2">
    <source>
        <dbReference type="ARBA" id="ARBA00022723"/>
    </source>
</evidence>
<dbReference type="InterPro" id="IPR013149">
    <property type="entry name" value="ADH-like_C"/>
</dbReference>
<organism evidence="8 9">
    <name type="scientific">Actinomadura madurae</name>
    <dbReference type="NCBI Taxonomy" id="1993"/>
    <lineage>
        <taxon>Bacteria</taxon>
        <taxon>Bacillati</taxon>
        <taxon>Actinomycetota</taxon>
        <taxon>Actinomycetes</taxon>
        <taxon>Streptosporangiales</taxon>
        <taxon>Thermomonosporaceae</taxon>
        <taxon>Actinomadura</taxon>
    </lineage>
</organism>
<dbReference type="GO" id="GO:0016491">
    <property type="term" value="F:oxidoreductase activity"/>
    <property type="evidence" value="ECO:0007669"/>
    <property type="project" value="UniProtKB-KW"/>
</dbReference>
<dbReference type="Proteomes" id="UP000183413">
    <property type="component" value="Unassembled WGS sequence"/>
</dbReference>
<keyword evidence="2 5" id="KW-0479">Metal-binding</keyword>
<evidence type="ECO:0000256" key="1">
    <source>
        <dbReference type="ARBA" id="ARBA00001947"/>
    </source>
</evidence>
<dbReference type="GO" id="GO:0008270">
    <property type="term" value="F:zinc ion binding"/>
    <property type="evidence" value="ECO:0007669"/>
    <property type="project" value="InterPro"/>
</dbReference>
<dbReference type="InterPro" id="IPR036291">
    <property type="entry name" value="NAD(P)-bd_dom_sf"/>
</dbReference>
<feature type="domain" description="Alcohol dehydrogenase-like N-terminal" evidence="7">
    <location>
        <begin position="30"/>
        <end position="140"/>
    </location>
</feature>
<dbReference type="RefSeq" id="WP_075021577.1">
    <property type="nucleotide sequence ID" value="NZ_FOVH01000005.1"/>
</dbReference>
<evidence type="ECO:0000256" key="5">
    <source>
        <dbReference type="RuleBase" id="RU361277"/>
    </source>
</evidence>
<protein>
    <submittedName>
        <fullName evidence="8">2-desacetyl-2-hydroxyethyl bacteriochlorophyllide A dehydrogenase</fullName>
    </submittedName>
</protein>
<gene>
    <name evidence="8" type="ORF">SAMN04489713_105367</name>
</gene>
<dbReference type="SUPFAM" id="SSF51735">
    <property type="entry name" value="NAD(P)-binding Rossmann-fold domains"/>
    <property type="match status" value="1"/>
</dbReference>
<dbReference type="InParanoid" id="A0A1I5GSN7"/>
<evidence type="ECO:0000259" key="7">
    <source>
        <dbReference type="Pfam" id="PF08240"/>
    </source>
</evidence>
<evidence type="ECO:0000256" key="4">
    <source>
        <dbReference type="ARBA" id="ARBA00023002"/>
    </source>
</evidence>
<proteinExistence type="inferred from homology"/>
<evidence type="ECO:0000259" key="6">
    <source>
        <dbReference type="Pfam" id="PF00107"/>
    </source>
</evidence>
<dbReference type="PANTHER" id="PTHR43401:SF2">
    <property type="entry name" value="L-THREONINE 3-DEHYDROGENASE"/>
    <property type="match status" value="1"/>
</dbReference>
<dbReference type="PANTHER" id="PTHR43401">
    <property type="entry name" value="L-THREONINE 3-DEHYDROGENASE"/>
    <property type="match status" value="1"/>
</dbReference>
<dbReference type="STRING" id="1993.SAMN04489713_105367"/>
<comment type="similarity">
    <text evidence="5">Belongs to the zinc-containing alcohol dehydrogenase family.</text>
</comment>
<dbReference type="PROSITE" id="PS00059">
    <property type="entry name" value="ADH_ZINC"/>
    <property type="match status" value="1"/>
</dbReference>
<dbReference type="AlphaFoldDB" id="A0A1I5GSN7"/>
<dbReference type="InterPro" id="IPR011032">
    <property type="entry name" value="GroES-like_sf"/>
</dbReference>
<name>A0A1I5GSN7_9ACTN</name>
<feature type="domain" description="Alcohol dehydrogenase-like C-terminal" evidence="6">
    <location>
        <begin position="196"/>
        <end position="299"/>
    </location>
</feature>
<keyword evidence="9" id="KW-1185">Reference proteome</keyword>
<sequence>MTESSVRGRALVVRSPGDVVLQERVVPPPGSGEVLVEPHFVGLCGTDLEIIDGDLDPAYVRYPLVLGHEWSGKVLATGEQVDGLAADDPVVVEGIVPCSFCHACRSGRTNLCENYDELGFTLDGAAGPAVRVPAYLVHRLSGGIPLDSGALVEPAAVVLRALSETDLVPGMSVLVIGDGTVALLAAHLVRLWSPSGVTVSGRRPEQEDLAVSMGADRFTVKPPQERAYDIVIEAAGSTEACETAFRSARRGGQVLLLGISGHGETARLPVDDVVNNDLRIRGSFSYTAAAWAQTVRLLNSGIFQPSRLVTHRFRLDRFASALSVLADPSSGEPRGKVLIEMRGEG</sequence>
<dbReference type="Pfam" id="PF08240">
    <property type="entry name" value="ADH_N"/>
    <property type="match status" value="1"/>
</dbReference>
<dbReference type="InterPro" id="IPR050129">
    <property type="entry name" value="Zn_alcohol_dh"/>
</dbReference>
<dbReference type="eggNOG" id="COG1063">
    <property type="taxonomic scope" value="Bacteria"/>
</dbReference>
<reference evidence="8 9" key="1">
    <citation type="submission" date="2016-10" db="EMBL/GenBank/DDBJ databases">
        <authorList>
            <person name="de Groot N.N."/>
        </authorList>
    </citation>
    <scope>NUCLEOTIDE SEQUENCE [LARGE SCALE GENOMIC DNA]</scope>
    <source>
        <strain evidence="8 9">DSM 43067</strain>
    </source>
</reference>
<dbReference type="EMBL" id="FOVH01000005">
    <property type="protein sequence ID" value="SFO38591.1"/>
    <property type="molecule type" value="Genomic_DNA"/>
</dbReference>
<dbReference type="InterPro" id="IPR013154">
    <property type="entry name" value="ADH-like_N"/>
</dbReference>
<evidence type="ECO:0000313" key="8">
    <source>
        <dbReference type="EMBL" id="SFO38591.1"/>
    </source>
</evidence>
<keyword evidence="4" id="KW-0560">Oxidoreductase</keyword>
<keyword evidence="3 5" id="KW-0862">Zinc</keyword>
<dbReference type="Pfam" id="PF00107">
    <property type="entry name" value="ADH_zinc_N"/>
    <property type="match status" value="1"/>
</dbReference>
<evidence type="ECO:0000256" key="3">
    <source>
        <dbReference type="ARBA" id="ARBA00022833"/>
    </source>
</evidence>
<dbReference type="InterPro" id="IPR002328">
    <property type="entry name" value="ADH_Zn_CS"/>
</dbReference>
<dbReference type="SUPFAM" id="SSF50129">
    <property type="entry name" value="GroES-like"/>
    <property type="match status" value="1"/>
</dbReference>